<dbReference type="Pfam" id="PF17289">
    <property type="entry name" value="Terminase_6C"/>
    <property type="match status" value="1"/>
</dbReference>
<organism evidence="3 4">
    <name type="scientific">Vibrio galatheae</name>
    <dbReference type="NCBI Taxonomy" id="579748"/>
    <lineage>
        <taxon>Bacteria</taxon>
        <taxon>Pseudomonadati</taxon>
        <taxon>Pseudomonadota</taxon>
        <taxon>Gammaproteobacteria</taxon>
        <taxon>Vibrionales</taxon>
        <taxon>Vibrionaceae</taxon>
        <taxon>Vibrio</taxon>
    </lineage>
</organism>
<accession>A0A0F4NNT3</accession>
<evidence type="ECO:0000313" key="4">
    <source>
        <dbReference type="Proteomes" id="UP000033673"/>
    </source>
</evidence>
<dbReference type="EMBL" id="JXXV01000006">
    <property type="protein sequence ID" value="KJY84825.1"/>
    <property type="molecule type" value="Genomic_DNA"/>
</dbReference>
<sequence>MSRAVIQCGWDDVPHLRQEDIESMIKGLPPHEIEARRKGIPSLGSGAIYPIPEEDILCEPFSIPPHFAKAYGMDVGWKMTTAIWGAYDRDNDIIYAYSEHGRGQAEPIIHATAIKARGAWINGIIDTAARGRSQVDGKNLFDLYEEQGLILNNADKAVEAGLLEVYQRFSTGRLKLFNTLQGTRSEYRIYRRDDKGRVVKENDHYMDALRYLVMGIEHATTEPIKQQSFSRVGDSYAGY</sequence>
<dbReference type="PATRIC" id="fig|579748.3.peg.456"/>
<gene>
    <name evidence="3" type="ORF">TW81_02195</name>
</gene>
<dbReference type="Proteomes" id="UP000033673">
    <property type="component" value="Unassembled WGS sequence"/>
</dbReference>
<comment type="caution">
    <text evidence="3">The sequence shown here is derived from an EMBL/GenBank/DDBJ whole genome shotgun (WGS) entry which is preliminary data.</text>
</comment>
<proteinExistence type="predicted"/>
<keyword evidence="1" id="KW-1188">Viral release from host cell</keyword>
<evidence type="ECO:0000259" key="2">
    <source>
        <dbReference type="Pfam" id="PF17289"/>
    </source>
</evidence>
<dbReference type="OrthoDB" id="7594379at2"/>
<dbReference type="STRING" id="579748.TW81_02195"/>
<reference evidence="3 4" key="1">
    <citation type="journal article" date="2015" name="BMC Genomics">
        <title>Genome mining reveals unlocked bioactive potential of marine Gram-negative bacteria.</title>
        <authorList>
            <person name="Machado H."/>
            <person name="Sonnenschein E.C."/>
            <person name="Melchiorsen J."/>
            <person name="Gram L."/>
        </authorList>
    </citation>
    <scope>NUCLEOTIDE SEQUENCE [LARGE SCALE GENOMIC DNA]</scope>
    <source>
        <strain evidence="3 4">S2757</strain>
    </source>
</reference>
<dbReference type="Gene3D" id="3.30.420.280">
    <property type="match status" value="1"/>
</dbReference>
<dbReference type="AlphaFoldDB" id="A0A0F4NNT3"/>
<dbReference type="RefSeq" id="WP_045954092.1">
    <property type="nucleotide sequence ID" value="NZ_JXXV01000006.1"/>
</dbReference>
<evidence type="ECO:0000256" key="1">
    <source>
        <dbReference type="ARBA" id="ARBA00022612"/>
    </source>
</evidence>
<name>A0A0F4NNT3_9VIBR</name>
<feature type="domain" description="Terminase large subunit gp17-like C-terminal" evidence="2">
    <location>
        <begin position="72"/>
        <end position="214"/>
    </location>
</feature>
<dbReference type="InterPro" id="IPR035421">
    <property type="entry name" value="Terminase_6C"/>
</dbReference>
<keyword evidence="4" id="KW-1185">Reference proteome</keyword>
<evidence type="ECO:0000313" key="3">
    <source>
        <dbReference type="EMBL" id="KJY84825.1"/>
    </source>
</evidence>
<protein>
    <submittedName>
        <fullName evidence="3">Phage DNA packaging protein GP2</fullName>
    </submittedName>
</protein>